<protein>
    <submittedName>
        <fullName evidence="2">Uncharacterized protein</fullName>
    </submittedName>
</protein>
<evidence type="ECO:0000313" key="2">
    <source>
        <dbReference type="EMBL" id="GFH31302.1"/>
    </source>
</evidence>
<name>A0A6A0AF96_HAELA</name>
<organism evidence="2 3">
    <name type="scientific">Haematococcus lacustris</name>
    <name type="common">Green alga</name>
    <name type="synonym">Haematococcus pluvialis</name>
    <dbReference type="NCBI Taxonomy" id="44745"/>
    <lineage>
        <taxon>Eukaryota</taxon>
        <taxon>Viridiplantae</taxon>
        <taxon>Chlorophyta</taxon>
        <taxon>core chlorophytes</taxon>
        <taxon>Chlorophyceae</taxon>
        <taxon>CS clade</taxon>
        <taxon>Chlamydomonadales</taxon>
        <taxon>Haematococcaceae</taxon>
        <taxon>Haematococcus</taxon>
    </lineage>
</organism>
<comment type="caution">
    <text evidence="2">The sequence shown here is derived from an EMBL/GenBank/DDBJ whole genome shotgun (WGS) entry which is preliminary data.</text>
</comment>
<dbReference type="EMBL" id="BLLF01005518">
    <property type="protein sequence ID" value="GFH31302.1"/>
    <property type="molecule type" value="Genomic_DNA"/>
</dbReference>
<reference evidence="2 3" key="1">
    <citation type="submission" date="2020-02" db="EMBL/GenBank/DDBJ databases">
        <title>Draft genome sequence of Haematococcus lacustris strain NIES-144.</title>
        <authorList>
            <person name="Morimoto D."/>
            <person name="Nakagawa S."/>
            <person name="Yoshida T."/>
            <person name="Sawayama S."/>
        </authorList>
    </citation>
    <scope>NUCLEOTIDE SEQUENCE [LARGE SCALE GENOMIC DNA]</scope>
    <source>
        <strain evidence="2 3">NIES-144</strain>
    </source>
</reference>
<accession>A0A6A0AF96</accession>
<evidence type="ECO:0000256" key="1">
    <source>
        <dbReference type="SAM" id="MobiDB-lite"/>
    </source>
</evidence>
<proteinExistence type="predicted"/>
<feature type="non-terminal residue" evidence="2">
    <location>
        <position position="178"/>
    </location>
</feature>
<dbReference type="AlphaFoldDB" id="A0A6A0AF96"/>
<feature type="compositionally biased region" description="Low complexity" evidence="1">
    <location>
        <begin position="41"/>
        <end position="53"/>
    </location>
</feature>
<dbReference type="Proteomes" id="UP000485058">
    <property type="component" value="Unassembled WGS sequence"/>
</dbReference>
<keyword evidence="3" id="KW-1185">Reference proteome</keyword>
<feature type="region of interest" description="Disordered" evidence="1">
    <location>
        <begin position="31"/>
        <end position="63"/>
    </location>
</feature>
<evidence type="ECO:0000313" key="3">
    <source>
        <dbReference type="Proteomes" id="UP000485058"/>
    </source>
</evidence>
<gene>
    <name evidence="2" type="ORF">HaLaN_30317</name>
</gene>
<sequence length="178" mass="19385">MHVEVDLRAAVVRGRGRPQHYIRCCSSVATPSLSAEPHPPDAASLPASQPPSSQRGQARGSARFSLSKPALYGPRKPGSHPAAYSENPVFVGLPLLNDRSTLAKLLAPRGRAETRPGKKRQRVVGHGCDAWVGSGTARMQRAVRLVAQSGAIDVEEMLEAVEFVERVRRRVRRSHMLD</sequence>